<dbReference type="Pfam" id="PF03748">
    <property type="entry name" value="FliL"/>
    <property type="match status" value="1"/>
</dbReference>
<keyword evidence="11" id="KW-0282">Flagellum</keyword>
<comment type="function">
    <text evidence="1 10">Controls the rotational direction of flagella during chemotaxis.</text>
</comment>
<accession>A0A7W4VWB8</accession>
<evidence type="ECO:0000256" key="2">
    <source>
        <dbReference type="ARBA" id="ARBA00004162"/>
    </source>
</evidence>
<feature type="transmembrane region" description="Helical" evidence="10">
    <location>
        <begin position="24"/>
        <end position="42"/>
    </location>
</feature>
<keyword evidence="11" id="KW-0969">Cilium</keyword>
<evidence type="ECO:0000256" key="8">
    <source>
        <dbReference type="ARBA" id="ARBA00022989"/>
    </source>
</evidence>
<evidence type="ECO:0000256" key="7">
    <source>
        <dbReference type="ARBA" id="ARBA00022779"/>
    </source>
</evidence>
<evidence type="ECO:0000313" key="11">
    <source>
        <dbReference type="EMBL" id="MBB3043001.1"/>
    </source>
</evidence>
<dbReference type="EMBL" id="JACHWR010000002">
    <property type="protein sequence ID" value="MBB3043001.1"/>
    <property type="molecule type" value="Genomic_DNA"/>
</dbReference>
<reference evidence="11 12" key="1">
    <citation type="submission" date="2020-08" db="EMBL/GenBank/DDBJ databases">
        <title>Sequencing the genomes of 1000 actinobacteria strains.</title>
        <authorList>
            <person name="Klenk H.-P."/>
        </authorList>
    </citation>
    <scope>NUCLEOTIDE SEQUENCE [LARGE SCALE GENOMIC DNA]</scope>
    <source>
        <strain evidence="11 12">DSM 105498</strain>
    </source>
</reference>
<keyword evidence="5 10" id="KW-0145">Chemotaxis</keyword>
<comment type="caution">
    <text evidence="11">The sequence shown here is derived from an EMBL/GenBank/DDBJ whole genome shotgun (WGS) entry which is preliminary data.</text>
</comment>
<evidence type="ECO:0000256" key="5">
    <source>
        <dbReference type="ARBA" id="ARBA00022500"/>
    </source>
</evidence>
<evidence type="ECO:0000313" key="12">
    <source>
        <dbReference type="Proteomes" id="UP000589626"/>
    </source>
</evidence>
<dbReference type="AlphaFoldDB" id="A0A7W4VWB8"/>
<dbReference type="RefSeq" id="WP_183592901.1">
    <property type="nucleotide sequence ID" value="NZ_JACHWR010000002.1"/>
</dbReference>
<sequence length="144" mass="15740">MSTTAEKAPETTESDGRRLGWKKLVLLAVALLLVAGAAYWFLLRPSDPTAPPEPGEIVNLDATQINLADGHYLRLGLALQLTSTAKEANGSKALDAAIQLFSGKRLEQLEGGRRDVLKQKLAAELEHLYEGDVMDVYFTEFVTQ</sequence>
<gene>
    <name evidence="11" type="ORF">FHU40_002819</name>
</gene>
<dbReference type="GO" id="GO:0005886">
    <property type="term" value="C:plasma membrane"/>
    <property type="evidence" value="ECO:0007669"/>
    <property type="project" value="UniProtKB-SubCell"/>
</dbReference>
<evidence type="ECO:0000256" key="1">
    <source>
        <dbReference type="ARBA" id="ARBA00002254"/>
    </source>
</evidence>
<keyword evidence="8 10" id="KW-1133">Transmembrane helix</keyword>
<evidence type="ECO:0000256" key="4">
    <source>
        <dbReference type="ARBA" id="ARBA00022475"/>
    </source>
</evidence>
<dbReference type="GO" id="GO:0006935">
    <property type="term" value="P:chemotaxis"/>
    <property type="evidence" value="ECO:0007669"/>
    <property type="project" value="UniProtKB-KW"/>
</dbReference>
<dbReference type="GO" id="GO:0071973">
    <property type="term" value="P:bacterial-type flagellum-dependent cell motility"/>
    <property type="evidence" value="ECO:0007669"/>
    <property type="project" value="InterPro"/>
</dbReference>
<proteinExistence type="inferred from homology"/>
<evidence type="ECO:0000256" key="6">
    <source>
        <dbReference type="ARBA" id="ARBA00022692"/>
    </source>
</evidence>
<dbReference type="GO" id="GO:0009425">
    <property type="term" value="C:bacterial-type flagellum basal body"/>
    <property type="evidence" value="ECO:0007669"/>
    <property type="project" value="InterPro"/>
</dbReference>
<keyword evidence="7 10" id="KW-0283">Flagellar rotation</keyword>
<dbReference type="InterPro" id="IPR005503">
    <property type="entry name" value="FliL"/>
</dbReference>
<evidence type="ECO:0000256" key="10">
    <source>
        <dbReference type="RuleBase" id="RU364125"/>
    </source>
</evidence>
<keyword evidence="12" id="KW-1185">Reference proteome</keyword>
<comment type="similarity">
    <text evidence="3 10">Belongs to the FliL family.</text>
</comment>
<keyword evidence="9 10" id="KW-0472">Membrane</keyword>
<organism evidence="11 12">
    <name type="scientific">Nocardioides soli</name>
    <dbReference type="NCBI Taxonomy" id="1036020"/>
    <lineage>
        <taxon>Bacteria</taxon>
        <taxon>Bacillati</taxon>
        <taxon>Actinomycetota</taxon>
        <taxon>Actinomycetes</taxon>
        <taxon>Propionibacteriales</taxon>
        <taxon>Nocardioidaceae</taxon>
        <taxon>Nocardioides</taxon>
    </lineage>
</organism>
<dbReference type="Proteomes" id="UP000589626">
    <property type="component" value="Unassembled WGS sequence"/>
</dbReference>
<evidence type="ECO:0000256" key="3">
    <source>
        <dbReference type="ARBA" id="ARBA00008281"/>
    </source>
</evidence>
<name>A0A7W4VWB8_9ACTN</name>
<comment type="subcellular location">
    <subcellularLocation>
        <location evidence="2">Cell membrane</location>
        <topology evidence="2">Single-pass membrane protein</topology>
    </subcellularLocation>
</comment>
<keyword evidence="6 10" id="KW-0812">Transmembrane</keyword>
<keyword evidence="11" id="KW-0966">Cell projection</keyword>
<protein>
    <recommendedName>
        <fullName evidence="10">Flagellar protein FliL</fullName>
    </recommendedName>
</protein>
<keyword evidence="4 10" id="KW-1003">Cell membrane</keyword>
<evidence type="ECO:0000256" key="9">
    <source>
        <dbReference type="ARBA" id="ARBA00023136"/>
    </source>
</evidence>